<keyword evidence="1" id="KW-0812">Transmembrane</keyword>
<feature type="transmembrane region" description="Helical" evidence="1">
    <location>
        <begin position="40"/>
        <end position="59"/>
    </location>
</feature>
<protein>
    <submittedName>
        <fullName evidence="2">Uncharacterized protein</fullName>
    </submittedName>
</protein>
<evidence type="ECO:0000256" key="1">
    <source>
        <dbReference type="SAM" id="Phobius"/>
    </source>
</evidence>
<dbReference type="EMBL" id="JACKXD010000001">
    <property type="protein sequence ID" value="MBB6644806.1"/>
    <property type="molecule type" value="Genomic_DNA"/>
</dbReference>
<evidence type="ECO:0000313" key="2">
    <source>
        <dbReference type="EMBL" id="MBB6644806.1"/>
    </source>
</evidence>
<accession>A0A7J9SFM8</accession>
<dbReference type="AlphaFoldDB" id="A0A7J9SFM8"/>
<proteinExistence type="predicted"/>
<dbReference type="RefSeq" id="WP_185191193.1">
    <property type="nucleotide sequence ID" value="NZ_JACKXD010000001.1"/>
</dbReference>
<name>A0A7J9SFM8_9EURY</name>
<feature type="transmembrane region" description="Helical" evidence="1">
    <location>
        <begin position="16"/>
        <end position="34"/>
    </location>
</feature>
<organism evidence="2 3">
    <name type="scientific">Halobellus ruber</name>
    <dbReference type="NCBI Taxonomy" id="2761102"/>
    <lineage>
        <taxon>Archaea</taxon>
        <taxon>Methanobacteriati</taxon>
        <taxon>Methanobacteriota</taxon>
        <taxon>Stenosarchaea group</taxon>
        <taxon>Halobacteria</taxon>
        <taxon>Halobacteriales</taxon>
        <taxon>Haloferacaceae</taxon>
        <taxon>Halobellus</taxon>
    </lineage>
</organism>
<comment type="caution">
    <text evidence="2">The sequence shown here is derived from an EMBL/GenBank/DDBJ whole genome shotgun (WGS) entry which is preliminary data.</text>
</comment>
<dbReference type="Proteomes" id="UP000546257">
    <property type="component" value="Unassembled WGS sequence"/>
</dbReference>
<gene>
    <name evidence="2" type="ORF">H5V44_00545</name>
</gene>
<reference evidence="2 3" key="1">
    <citation type="submission" date="2020-08" db="EMBL/GenBank/DDBJ databases">
        <authorList>
            <person name="Seo M.-J."/>
        </authorList>
    </citation>
    <scope>NUCLEOTIDE SEQUENCE [LARGE SCALE GENOMIC DNA]</scope>
    <source>
        <strain evidence="2 3">MBLA0160</strain>
    </source>
</reference>
<keyword evidence="3" id="KW-1185">Reference proteome</keyword>
<evidence type="ECO:0000313" key="3">
    <source>
        <dbReference type="Proteomes" id="UP000546257"/>
    </source>
</evidence>
<keyword evidence="1" id="KW-1133">Transmembrane helix</keyword>
<sequence length="80" mass="8895">MLDELRRANRGTRVQYVMMVIFGGLCILAAFAPFPDLIRITTVGTLFGFTAGLWVSHLIQVLRRAIDAQQSDIQTAAETQ</sequence>
<keyword evidence="1" id="KW-0472">Membrane</keyword>